<protein>
    <submittedName>
        <fullName evidence="3">Uncharacterized protein LOC104235799</fullName>
    </submittedName>
</protein>
<reference evidence="2" key="1">
    <citation type="journal article" date="2013" name="Genome Biol.">
        <title>Reference genomes and transcriptomes of Nicotiana sylvestris and Nicotiana tomentosiformis.</title>
        <authorList>
            <person name="Sierro N."/>
            <person name="Battey J.N."/>
            <person name="Ouadi S."/>
            <person name="Bovet L."/>
            <person name="Goepfert S."/>
            <person name="Bakaher N."/>
            <person name="Peitsch M.C."/>
            <person name="Ivanov N.V."/>
        </authorList>
    </citation>
    <scope>NUCLEOTIDE SEQUENCE [LARGE SCALE GENOMIC DNA]</scope>
</reference>
<accession>A0A1U7XN59</accession>
<evidence type="ECO:0000313" key="3">
    <source>
        <dbReference type="RefSeq" id="XP_009787925.1"/>
    </source>
</evidence>
<dbReference type="eggNOG" id="KOG0017">
    <property type="taxonomic scope" value="Eukaryota"/>
</dbReference>
<dbReference type="KEGG" id="nsy:104235799"/>
<keyword evidence="2" id="KW-1185">Reference proteome</keyword>
<reference evidence="3" key="2">
    <citation type="submission" date="2025-08" db="UniProtKB">
        <authorList>
            <consortium name="RefSeq"/>
        </authorList>
    </citation>
    <scope>IDENTIFICATION</scope>
    <source>
        <tissue evidence="3">Leaf</tissue>
    </source>
</reference>
<feature type="domain" description="Integrase zinc-binding" evidence="1">
    <location>
        <begin position="111"/>
        <end position="156"/>
    </location>
</feature>
<dbReference type="Proteomes" id="UP000189701">
    <property type="component" value="Unplaced"/>
</dbReference>
<sequence>MNVVADAFSRKAESMGILEFISVEERPLALYIQSLANRLARLDILEPIRVLACIIAQSSLFEQIKVHQYDDPHLLVLRETVLQGDAKEVTISKDSFLLLQGHLCVPNIDGLREKILEEAHSSRYSIHSGSTKMYRDLRQNYWWRRKKKDIVEYVARSHVLDYSTVQLDESLGYEKEPVVIVDRKVHQLRSKKISTVKVFNFFKFGLKQDLVLSKSDWDSDPGNNFV</sequence>
<dbReference type="GeneID" id="104235799"/>
<dbReference type="OrthoDB" id="1226522at2759"/>
<dbReference type="InterPro" id="IPR041588">
    <property type="entry name" value="Integrase_H2C2"/>
</dbReference>
<dbReference type="Gene3D" id="1.10.340.70">
    <property type="match status" value="1"/>
</dbReference>
<dbReference type="RefSeq" id="XP_009787925.1">
    <property type="nucleotide sequence ID" value="XM_009789623.1"/>
</dbReference>
<gene>
    <name evidence="3" type="primary">LOC104235799</name>
</gene>
<evidence type="ECO:0000313" key="2">
    <source>
        <dbReference type="Proteomes" id="UP000189701"/>
    </source>
</evidence>
<dbReference type="AlphaFoldDB" id="A0A1U7XN59"/>
<evidence type="ECO:0000259" key="1">
    <source>
        <dbReference type="Pfam" id="PF17921"/>
    </source>
</evidence>
<organism evidence="2 3">
    <name type="scientific">Nicotiana sylvestris</name>
    <name type="common">Wood tobacco</name>
    <name type="synonym">South American tobacco</name>
    <dbReference type="NCBI Taxonomy" id="4096"/>
    <lineage>
        <taxon>Eukaryota</taxon>
        <taxon>Viridiplantae</taxon>
        <taxon>Streptophyta</taxon>
        <taxon>Embryophyta</taxon>
        <taxon>Tracheophyta</taxon>
        <taxon>Spermatophyta</taxon>
        <taxon>Magnoliopsida</taxon>
        <taxon>eudicotyledons</taxon>
        <taxon>Gunneridae</taxon>
        <taxon>Pentapetalae</taxon>
        <taxon>asterids</taxon>
        <taxon>lamiids</taxon>
        <taxon>Solanales</taxon>
        <taxon>Solanaceae</taxon>
        <taxon>Nicotianoideae</taxon>
        <taxon>Nicotianeae</taxon>
        <taxon>Nicotiana</taxon>
    </lineage>
</organism>
<dbReference type="Pfam" id="PF17921">
    <property type="entry name" value="Integrase_H2C2"/>
    <property type="match status" value="1"/>
</dbReference>
<name>A0A1U7XN59_NICSY</name>
<proteinExistence type="predicted"/>